<reference evidence="1 2" key="1">
    <citation type="submission" date="2015-12" db="EMBL/GenBank/DDBJ databases">
        <authorList>
            <person name="Shamseldin A."/>
            <person name="Moawad H."/>
            <person name="Abd El-Rahim W.M."/>
            <person name="Sadowsky M.J."/>
        </authorList>
    </citation>
    <scope>NUCLEOTIDE SEQUENCE [LARGE SCALE GENOMIC DNA]</scope>
    <source>
        <strain evidence="1 2">SM2</strain>
    </source>
</reference>
<dbReference type="Pfam" id="PF10604">
    <property type="entry name" value="Polyketide_cyc2"/>
    <property type="match status" value="1"/>
</dbReference>
<dbReference type="Proteomes" id="UP000074119">
    <property type="component" value="Chromosome"/>
</dbReference>
<dbReference type="KEGG" id="zal:AZF00_09880"/>
<sequence>MIIATFIDNGWTRKMVNVHLARDFDIAADKVWALLEDFGNISWAPGIDKTEVIGEGVGMTRRLHIAGMEPIDEVLTAMDKSAMTFSYNIPRGIPMPVTDYSANAKVTPLGEGRCHVDWYGRAEPVGISEKELGAMLTGTYEMLLQWIHDHLTAA</sequence>
<dbReference type="InterPro" id="IPR019587">
    <property type="entry name" value="Polyketide_cyclase/dehydratase"/>
</dbReference>
<accession>A0A127M5W8</accession>
<dbReference type="Gene3D" id="3.30.530.20">
    <property type="match status" value="1"/>
</dbReference>
<evidence type="ECO:0000313" key="2">
    <source>
        <dbReference type="Proteomes" id="UP000074119"/>
    </source>
</evidence>
<dbReference type="STRING" id="1470434.AZF00_09880"/>
<dbReference type="CDD" id="cd07821">
    <property type="entry name" value="PYR_PYL_RCAR_like"/>
    <property type="match status" value="1"/>
</dbReference>
<dbReference type="PANTHER" id="PTHR39332">
    <property type="entry name" value="BLL4707 PROTEIN"/>
    <property type="match status" value="1"/>
</dbReference>
<gene>
    <name evidence="1" type="ORF">AZF00_09880</name>
</gene>
<proteinExistence type="predicted"/>
<name>A0A127M5W8_9GAMM</name>
<dbReference type="PANTHER" id="PTHR39332:SF7">
    <property type="entry name" value="SRPBCC FAMILY PROTEIN"/>
    <property type="match status" value="1"/>
</dbReference>
<organism evidence="1 2">
    <name type="scientific">Zhongshania aliphaticivorans</name>
    <dbReference type="NCBI Taxonomy" id="1470434"/>
    <lineage>
        <taxon>Bacteria</taxon>
        <taxon>Pseudomonadati</taxon>
        <taxon>Pseudomonadota</taxon>
        <taxon>Gammaproteobacteria</taxon>
        <taxon>Cellvibrionales</taxon>
        <taxon>Spongiibacteraceae</taxon>
        <taxon>Zhongshania</taxon>
    </lineage>
</organism>
<protein>
    <recommendedName>
        <fullName evidence="3">Polyketide cyclase</fullName>
    </recommendedName>
</protein>
<dbReference type="AlphaFoldDB" id="A0A127M5W8"/>
<dbReference type="InterPro" id="IPR023393">
    <property type="entry name" value="START-like_dom_sf"/>
</dbReference>
<dbReference type="EMBL" id="CP014544">
    <property type="protein sequence ID" value="AMO68587.1"/>
    <property type="molecule type" value="Genomic_DNA"/>
</dbReference>
<evidence type="ECO:0008006" key="3">
    <source>
        <dbReference type="Google" id="ProtNLM"/>
    </source>
</evidence>
<dbReference type="SUPFAM" id="SSF55961">
    <property type="entry name" value="Bet v1-like"/>
    <property type="match status" value="1"/>
</dbReference>
<evidence type="ECO:0000313" key="1">
    <source>
        <dbReference type="EMBL" id="AMO68587.1"/>
    </source>
</evidence>